<evidence type="ECO:0000256" key="3">
    <source>
        <dbReference type="ARBA" id="ARBA00023163"/>
    </source>
</evidence>
<evidence type="ECO:0000259" key="4">
    <source>
        <dbReference type="PROSITE" id="PS51118"/>
    </source>
</evidence>
<keyword evidence="6" id="KW-1185">Reference proteome</keyword>
<reference evidence="6" key="1">
    <citation type="journal article" date="2019" name="Int. J. Syst. Evol. Microbiol.">
        <title>The Global Catalogue of Microorganisms (GCM) 10K type strain sequencing project: providing services to taxonomists for standard genome sequencing and annotation.</title>
        <authorList>
            <consortium name="The Broad Institute Genomics Platform"/>
            <consortium name="The Broad Institute Genome Sequencing Center for Infectious Disease"/>
            <person name="Wu L."/>
            <person name="Ma J."/>
        </authorList>
    </citation>
    <scope>NUCLEOTIDE SEQUENCE [LARGE SCALE GENOMIC DNA]</scope>
    <source>
        <strain evidence="6">CGMCC 1.16444</strain>
    </source>
</reference>
<dbReference type="PROSITE" id="PS51118">
    <property type="entry name" value="HTH_HXLR"/>
    <property type="match status" value="1"/>
</dbReference>
<dbReference type="EMBL" id="JBHSJF010000002">
    <property type="protein sequence ID" value="MFC5066980.1"/>
    <property type="molecule type" value="Genomic_DNA"/>
</dbReference>
<dbReference type="SUPFAM" id="SSF46785">
    <property type="entry name" value="Winged helix' DNA-binding domain"/>
    <property type="match status" value="1"/>
</dbReference>
<dbReference type="InterPro" id="IPR002577">
    <property type="entry name" value="HTH_HxlR"/>
</dbReference>
<dbReference type="InterPro" id="IPR011991">
    <property type="entry name" value="ArsR-like_HTH"/>
</dbReference>
<protein>
    <submittedName>
        <fullName evidence="5">Winged helix-turn-helix transcriptional regulator</fullName>
    </submittedName>
</protein>
<organism evidence="5 6">
    <name type="scientific">Flaviflagellibacter deserti</name>
    <dbReference type="NCBI Taxonomy" id="2267266"/>
    <lineage>
        <taxon>Bacteria</taxon>
        <taxon>Pseudomonadati</taxon>
        <taxon>Pseudomonadota</taxon>
        <taxon>Alphaproteobacteria</taxon>
        <taxon>Hyphomicrobiales</taxon>
        <taxon>Flaviflagellibacter</taxon>
    </lineage>
</organism>
<evidence type="ECO:0000256" key="1">
    <source>
        <dbReference type="ARBA" id="ARBA00023015"/>
    </source>
</evidence>
<dbReference type="RefSeq" id="WP_114957390.1">
    <property type="nucleotide sequence ID" value="NZ_JBHSJF010000002.1"/>
</dbReference>
<keyword evidence="3" id="KW-0804">Transcription</keyword>
<dbReference type="Gene3D" id="1.10.10.10">
    <property type="entry name" value="Winged helix-like DNA-binding domain superfamily/Winged helix DNA-binding domain"/>
    <property type="match status" value="1"/>
</dbReference>
<dbReference type="Proteomes" id="UP001595796">
    <property type="component" value="Unassembled WGS sequence"/>
</dbReference>
<keyword evidence="2" id="KW-0238">DNA-binding</keyword>
<dbReference type="InterPro" id="IPR036390">
    <property type="entry name" value="WH_DNA-bd_sf"/>
</dbReference>
<keyword evidence="1" id="KW-0805">Transcription regulation</keyword>
<evidence type="ECO:0000313" key="5">
    <source>
        <dbReference type="EMBL" id="MFC5066980.1"/>
    </source>
</evidence>
<gene>
    <name evidence="5" type="ORF">ACFPFW_03010</name>
</gene>
<name>A0ABV9YW10_9HYPH</name>
<proteinExistence type="predicted"/>
<comment type="caution">
    <text evidence="5">The sequence shown here is derived from an EMBL/GenBank/DDBJ whole genome shotgun (WGS) entry which is preliminary data.</text>
</comment>
<feature type="domain" description="HTH hxlR-type" evidence="4">
    <location>
        <begin position="10"/>
        <end position="108"/>
    </location>
</feature>
<evidence type="ECO:0000256" key="2">
    <source>
        <dbReference type="ARBA" id="ARBA00023125"/>
    </source>
</evidence>
<accession>A0ABV9YW10</accession>
<sequence length="121" mass="13320">MRGNVLDPNCPTRKVLDRVADKWSVLVLILLADGPLRFSQLKRQIGGISQKMLTQTLRKLERDGLVNRTVTPTVPITVEYSMTPLGRSLAGAVGAIRTWAETNFDHIVTAQQTYDTSAQAG</sequence>
<dbReference type="Pfam" id="PF01638">
    <property type="entry name" value="HxlR"/>
    <property type="match status" value="1"/>
</dbReference>
<evidence type="ECO:0000313" key="6">
    <source>
        <dbReference type="Proteomes" id="UP001595796"/>
    </source>
</evidence>
<dbReference type="PANTHER" id="PTHR33204:SF37">
    <property type="entry name" value="HTH-TYPE TRANSCRIPTIONAL REGULATOR YODB"/>
    <property type="match status" value="1"/>
</dbReference>
<dbReference type="PANTHER" id="PTHR33204">
    <property type="entry name" value="TRANSCRIPTIONAL REGULATOR, MARR FAMILY"/>
    <property type="match status" value="1"/>
</dbReference>
<dbReference type="InterPro" id="IPR036388">
    <property type="entry name" value="WH-like_DNA-bd_sf"/>
</dbReference>
<dbReference type="CDD" id="cd00090">
    <property type="entry name" value="HTH_ARSR"/>
    <property type="match status" value="1"/>
</dbReference>